<dbReference type="EMBL" id="VFOQ01000001">
    <property type="protein sequence ID" value="TQL59447.1"/>
    <property type="molecule type" value="Genomic_DNA"/>
</dbReference>
<sequence>MTDLPTPTASRLQLPSWRDSRLVVGVLLVLVATALGARVVAAADDTVPMYAAAATLVPGEPVTQDDVRVVRVRLAPGDAAYLPADHDLGADHYVLREVRPGELVPRSALGGRGDVGVKPLTVSVSTDAATGLVQGSVVDVWVSPRDPAAATERYLAPQRLVESASVARTPHRASGLSGPGGSTGVEVLVPDGDVQDLIAAIDTGARVTLVAAPGSVRAGQS</sequence>
<name>A0A542ZGH3_9MICO</name>
<feature type="domain" description="SAF" evidence="1">
    <location>
        <begin position="47"/>
        <end position="110"/>
    </location>
</feature>
<reference evidence="2 3" key="1">
    <citation type="submission" date="2019-06" db="EMBL/GenBank/DDBJ databases">
        <title>Sequencing the genomes of 1000 actinobacteria strains.</title>
        <authorList>
            <person name="Klenk H.-P."/>
        </authorList>
    </citation>
    <scope>NUCLEOTIDE SEQUENCE [LARGE SCALE GENOMIC DNA]</scope>
    <source>
        <strain evidence="2 3">DSM 18082</strain>
    </source>
</reference>
<evidence type="ECO:0000313" key="2">
    <source>
        <dbReference type="EMBL" id="TQL59447.1"/>
    </source>
</evidence>
<dbReference type="Proteomes" id="UP000319514">
    <property type="component" value="Unassembled WGS sequence"/>
</dbReference>
<dbReference type="InterPro" id="IPR013974">
    <property type="entry name" value="SAF"/>
</dbReference>
<dbReference type="RefSeq" id="WP_141787468.1">
    <property type="nucleotide sequence ID" value="NZ_BAAAKX010000013.1"/>
</dbReference>
<comment type="caution">
    <text evidence="2">The sequence shown here is derived from an EMBL/GenBank/DDBJ whole genome shotgun (WGS) entry which is preliminary data.</text>
</comment>
<accession>A0A542ZGH3</accession>
<evidence type="ECO:0000259" key="1">
    <source>
        <dbReference type="SMART" id="SM00858"/>
    </source>
</evidence>
<gene>
    <name evidence="2" type="ORF">FB474_0801</name>
</gene>
<protein>
    <recommendedName>
        <fullName evidence="1">SAF domain-containing protein</fullName>
    </recommendedName>
</protein>
<dbReference type="OrthoDB" id="5192391at2"/>
<evidence type="ECO:0000313" key="3">
    <source>
        <dbReference type="Proteomes" id="UP000319514"/>
    </source>
</evidence>
<dbReference type="AlphaFoldDB" id="A0A542ZGH3"/>
<keyword evidence="3" id="KW-1185">Reference proteome</keyword>
<proteinExistence type="predicted"/>
<dbReference type="SMART" id="SM00858">
    <property type="entry name" value="SAF"/>
    <property type="match status" value="1"/>
</dbReference>
<organism evidence="2 3">
    <name type="scientific">Oryzihumus leptocrescens</name>
    <dbReference type="NCBI Taxonomy" id="297536"/>
    <lineage>
        <taxon>Bacteria</taxon>
        <taxon>Bacillati</taxon>
        <taxon>Actinomycetota</taxon>
        <taxon>Actinomycetes</taxon>
        <taxon>Micrococcales</taxon>
        <taxon>Intrasporangiaceae</taxon>
        <taxon>Oryzihumus</taxon>
    </lineage>
</organism>